<comment type="caution">
    <text evidence="2">The sequence shown here is derived from an EMBL/GenBank/DDBJ whole genome shotgun (WGS) entry which is preliminary data.</text>
</comment>
<feature type="compositionally biased region" description="Pro residues" evidence="1">
    <location>
        <begin position="334"/>
        <end position="350"/>
    </location>
</feature>
<dbReference type="Proteomes" id="UP000355283">
    <property type="component" value="Unassembled WGS sequence"/>
</dbReference>
<sequence length="683" mass="74871">MHLGTRSPVKEAMFGRRKKDNGVSKEKNDEDELLKQMMMDPVQILEDFGRDPSLMAELAALGGEEALEDTLLASLSVPATAPRKLALSVLSPSSPGFPAEGEGEETGTETNILASDALNTRKGDRASGGEGGEEGREEGGEDLDERLDEDGVLDADLQDELRQLGWKEEGEEEGGGDGGGKEDACGSPTEEGEEAPRIVGKDVSERQGPRGNEEDPGGNDLEMARLQDAVRESKAKAVALKKEGKISEAVCEFRHLKTLEAELSVRETLAQTSVLAQSIRPPSPPSNDTQDYLPPSLPPSLPSSLPPSLPPLAELDGPAKDGQDPATPSSLPLSLPPPSSPSTSPPPVPHPRQGERLGQLLKEIASKKVQAAGLHKAGHREEALSFLREGASGGGREGGREGGRTQDAIRLKAVDTTIALAAYKQSKQYDSLLLELQERRRLPSASPPPFHWTTQTRTYTKLPLPRLGSTEHACRRRSLNFLVQRRKKGLLKWWDEEETITHGQVSLRLHHPLKEKEIAREEGRTLVVGPWSTGRLSPTAASKEESQGLPEKERKDALAARFAEELTELEREDPLSVSLLVSNDVLEHELSLLAASNPEKLLESERVIREAELNMKLNVLVLRVQREEITIDQYVSTLVERVKRDKLLALYCSHQQKRALAFRVLRRVKIMEEELRGVEGETM</sequence>
<feature type="compositionally biased region" description="Basic and acidic residues" evidence="1">
    <location>
        <begin position="119"/>
        <end position="138"/>
    </location>
</feature>
<feature type="region of interest" description="Disordered" evidence="1">
    <location>
        <begin position="275"/>
        <end position="354"/>
    </location>
</feature>
<dbReference type="EMBL" id="SDOX01000101">
    <property type="protein sequence ID" value="TFJ82507.1"/>
    <property type="molecule type" value="Genomic_DNA"/>
</dbReference>
<gene>
    <name evidence="2" type="ORF">NSK_006185</name>
</gene>
<accession>A0A4D9CWK9</accession>
<feature type="compositionally biased region" description="Acidic residues" evidence="1">
    <location>
        <begin position="139"/>
        <end position="158"/>
    </location>
</feature>
<dbReference type="AlphaFoldDB" id="A0A4D9CWK9"/>
<feature type="compositionally biased region" description="Basic and acidic residues" evidence="1">
    <location>
        <begin position="542"/>
        <end position="553"/>
    </location>
</feature>
<feature type="compositionally biased region" description="Basic and acidic residues" evidence="1">
    <location>
        <begin position="159"/>
        <end position="168"/>
    </location>
</feature>
<dbReference type="OrthoDB" id="19996at2759"/>
<feature type="region of interest" description="Disordered" evidence="1">
    <location>
        <begin position="89"/>
        <end position="221"/>
    </location>
</feature>
<evidence type="ECO:0000313" key="2">
    <source>
        <dbReference type="EMBL" id="TFJ82507.1"/>
    </source>
</evidence>
<keyword evidence="3" id="KW-1185">Reference proteome</keyword>
<feature type="compositionally biased region" description="Pro residues" evidence="1">
    <location>
        <begin position="295"/>
        <end position="310"/>
    </location>
</feature>
<feature type="region of interest" description="Disordered" evidence="1">
    <location>
        <begin position="529"/>
        <end position="553"/>
    </location>
</feature>
<protein>
    <submittedName>
        <fullName evidence="2">Uncharacterized protein</fullName>
    </submittedName>
</protein>
<reference evidence="2 3" key="1">
    <citation type="submission" date="2019-01" db="EMBL/GenBank/DDBJ databases">
        <title>Nuclear Genome Assembly of the Microalgal Biofuel strain Nannochloropsis salina CCMP1776.</title>
        <authorList>
            <person name="Hovde B."/>
        </authorList>
    </citation>
    <scope>NUCLEOTIDE SEQUENCE [LARGE SCALE GENOMIC DNA]</scope>
    <source>
        <strain evidence="2 3">CCMP1776</strain>
    </source>
</reference>
<feature type="compositionally biased region" description="Basic and acidic residues" evidence="1">
    <location>
        <begin position="194"/>
        <end position="213"/>
    </location>
</feature>
<evidence type="ECO:0000313" key="3">
    <source>
        <dbReference type="Proteomes" id="UP000355283"/>
    </source>
</evidence>
<organism evidence="2 3">
    <name type="scientific">Nannochloropsis salina CCMP1776</name>
    <dbReference type="NCBI Taxonomy" id="1027361"/>
    <lineage>
        <taxon>Eukaryota</taxon>
        <taxon>Sar</taxon>
        <taxon>Stramenopiles</taxon>
        <taxon>Ochrophyta</taxon>
        <taxon>Eustigmatophyceae</taxon>
        <taxon>Eustigmatales</taxon>
        <taxon>Monodopsidaceae</taxon>
        <taxon>Microchloropsis</taxon>
        <taxon>Microchloropsis salina</taxon>
    </lineage>
</organism>
<proteinExistence type="predicted"/>
<feature type="region of interest" description="Disordered" evidence="1">
    <location>
        <begin position="1"/>
        <end position="31"/>
    </location>
</feature>
<name>A0A4D9CWK9_9STRA</name>
<evidence type="ECO:0000256" key="1">
    <source>
        <dbReference type="SAM" id="MobiDB-lite"/>
    </source>
</evidence>